<dbReference type="Gene3D" id="3.40.50.300">
    <property type="entry name" value="P-loop containing nucleotide triphosphate hydrolases"/>
    <property type="match status" value="1"/>
</dbReference>
<dbReference type="CDD" id="cd19481">
    <property type="entry name" value="RecA-like_protease"/>
    <property type="match status" value="1"/>
</dbReference>
<dbReference type="GO" id="GO:0005524">
    <property type="term" value="F:ATP binding"/>
    <property type="evidence" value="ECO:0007669"/>
    <property type="project" value="InterPro"/>
</dbReference>
<dbReference type="KEGG" id="ahel:Q31a_44290"/>
<accession>A0A518GBU2</accession>
<dbReference type="AlphaFoldDB" id="A0A518GBU2"/>
<keyword evidence="4" id="KW-1185">Reference proteome</keyword>
<dbReference type="Proteomes" id="UP000318017">
    <property type="component" value="Chromosome"/>
</dbReference>
<keyword evidence="3" id="KW-0647">Proteasome</keyword>
<gene>
    <name evidence="3" type="primary">arc</name>
    <name evidence="3" type="ORF">Q31a_44290</name>
</gene>
<sequence>MTKIVLNDKQGGAICELPETAEEVVVNAEEDARRTGTTKRRSLFAAFKSSVKTAGYDITDSDMQTALKAVDQLRSGKAVPSIRFTVHGRIPEGSAASPKTANTQIRNERPTMSQSNNTTGLRFFENEQLYPNDNAATWFGRLVGIEDQKQTMLLELELLLKPELVEQWSKEHHQSILPACEIMSSRAPLLVLEGDVGCGKTVLAESIGDPLAKRLGCHVHLMKINTQVRGSGMVGEMTDLIAKAFTAIEDKARRNSGEPVLLLIDEADSLASKRAEQHMHHEDKAGVNTLLQRIDRLRRENLPVAVIFITNRPEALDSAVRRRAAVSIRFERPNAEVRAELFHRNFPDLALSGAKLEKLVSATGESGNGHERFTASDITDRLIPAAIKMSYLSKTAVTADTLIEAAQAMKPTPRIEDI</sequence>
<feature type="domain" description="AAA+ ATPase" evidence="2">
    <location>
        <begin position="186"/>
        <end position="334"/>
    </location>
</feature>
<proteinExistence type="predicted"/>
<dbReference type="GO" id="GO:0016887">
    <property type="term" value="F:ATP hydrolysis activity"/>
    <property type="evidence" value="ECO:0007669"/>
    <property type="project" value="InterPro"/>
</dbReference>
<dbReference type="EMBL" id="CP036298">
    <property type="protein sequence ID" value="QDV26058.1"/>
    <property type="molecule type" value="Genomic_DNA"/>
</dbReference>
<organism evidence="3 4">
    <name type="scientific">Aureliella helgolandensis</name>
    <dbReference type="NCBI Taxonomy" id="2527968"/>
    <lineage>
        <taxon>Bacteria</taxon>
        <taxon>Pseudomonadati</taxon>
        <taxon>Planctomycetota</taxon>
        <taxon>Planctomycetia</taxon>
        <taxon>Pirellulales</taxon>
        <taxon>Pirellulaceae</taxon>
        <taxon>Aureliella</taxon>
    </lineage>
</organism>
<dbReference type="GO" id="GO:0000502">
    <property type="term" value="C:proteasome complex"/>
    <property type="evidence" value="ECO:0007669"/>
    <property type="project" value="UniProtKB-KW"/>
</dbReference>
<dbReference type="InterPro" id="IPR050168">
    <property type="entry name" value="AAA_ATPase_domain"/>
</dbReference>
<dbReference type="Pfam" id="PF00004">
    <property type="entry name" value="AAA"/>
    <property type="match status" value="1"/>
</dbReference>
<dbReference type="InterPro" id="IPR027417">
    <property type="entry name" value="P-loop_NTPase"/>
</dbReference>
<reference evidence="3 4" key="1">
    <citation type="submission" date="2019-02" db="EMBL/GenBank/DDBJ databases">
        <title>Deep-cultivation of Planctomycetes and their phenomic and genomic characterization uncovers novel biology.</title>
        <authorList>
            <person name="Wiegand S."/>
            <person name="Jogler M."/>
            <person name="Boedeker C."/>
            <person name="Pinto D."/>
            <person name="Vollmers J."/>
            <person name="Rivas-Marin E."/>
            <person name="Kohn T."/>
            <person name="Peeters S.H."/>
            <person name="Heuer A."/>
            <person name="Rast P."/>
            <person name="Oberbeckmann S."/>
            <person name="Bunk B."/>
            <person name="Jeske O."/>
            <person name="Meyerdierks A."/>
            <person name="Storesund J.E."/>
            <person name="Kallscheuer N."/>
            <person name="Luecker S."/>
            <person name="Lage O.M."/>
            <person name="Pohl T."/>
            <person name="Merkel B.J."/>
            <person name="Hornburger P."/>
            <person name="Mueller R.-W."/>
            <person name="Bruemmer F."/>
            <person name="Labrenz M."/>
            <person name="Spormann A.M."/>
            <person name="Op den Camp H."/>
            <person name="Overmann J."/>
            <person name="Amann R."/>
            <person name="Jetten M.S.M."/>
            <person name="Mascher T."/>
            <person name="Medema M.H."/>
            <person name="Devos D.P."/>
            <person name="Kaster A.-K."/>
            <person name="Ovreas L."/>
            <person name="Rohde M."/>
            <person name="Galperin M.Y."/>
            <person name="Jogler C."/>
        </authorList>
    </citation>
    <scope>NUCLEOTIDE SEQUENCE [LARGE SCALE GENOMIC DNA]</scope>
    <source>
        <strain evidence="3 4">Q31a</strain>
    </source>
</reference>
<dbReference type="PANTHER" id="PTHR23077">
    <property type="entry name" value="AAA-FAMILY ATPASE"/>
    <property type="match status" value="1"/>
</dbReference>
<dbReference type="RefSeq" id="WP_145081932.1">
    <property type="nucleotide sequence ID" value="NZ_CP036298.1"/>
</dbReference>
<feature type="region of interest" description="Disordered" evidence="1">
    <location>
        <begin position="91"/>
        <end position="118"/>
    </location>
</feature>
<dbReference type="OrthoDB" id="9802352at2"/>
<feature type="compositionally biased region" description="Polar residues" evidence="1">
    <location>
        <begin position="97"/>
        <end position="118"/>
    </location>
</feature>
<dbReference type="InterPro" id="IPR003959">
    <property type="entry name" value="ATPase_AAA_core"/>
</dbReference>
<dbReference type="SUPFAM" id="SSF52540">
    <property type="entry name" value="P-loop containing nucleoside triphosphate hydrolases"/>
    <property type="match status" value="1"/>
</dbReference>
<dbReference type="InterPro" id="IPR003593">
    <property type="entry name" value="AAA+_ATPase"/>
</dbReference>
<evidence type="ECO:0000313" key="3">
    <source>
        <dbReference type="EMBL" id="QDV26058.1"/>
    </source>
</evidence>
<dbReference type="SMART" id="SM00382">
    <property type="entry name" value="AAA"/>
    <property type="match status" value="1"/>
</dbReference>
<protein>
    <submittedName>
        <fullName evidence="3">Proteasome-associated ATPase</fullName>
    </submittedName>
</protein>
<evidence type="ECO:0000313" key="4">
    <source>
        <dbReference type="Proteomes" id="UP000318017"/>
    </source>
</evidence>
<evidence type="ECO:0000259" key="2">
    <source>
        <dbReference type="SMART" id="SM00382"/>
    </source>
</evidence>
<evidence type="ECO:0000256" key="1">
    <source>
        <dbReference type="SAM" id="MobiDB-lite"/>
    </source>
</evidence>
<name>A0A518GBU2_9BACT</name>